<evidence type="ECO:0000313" key="2">
    <source>
        <dbReference type="Proteomes" id="UP000198507"/>
    </source>
</evidence>
<evidence type="ECO:0000313" key="1">
    <source>
        <dbReference type="EMBL" id="SET24729.1"/>
    </source>
</evidence>
<dbReference type="EMBL" id="FOIE01000003">
    <property type="protein sequence ID" value="SET24729.1"/>
    <property type="molecule type" value="Genomic_DNA"/>
</dbReference>
<dbReference type="AlphaFoldDB" id="A0A1I0CXZ4"/>
<protein>
    <submittedName>
        <fullName evidence="1">Uncharacterized protein</fullName>
    </submittedName>
</protein>
<name>A0A1I0CXZ4_9ACTN</name>
<organism evidence="1 2">
    <name type="scientific">Geodermatophilus poikilotrophus</name>
    <dbReference type="NCBI Taxonomy" id="1333667"/>
    <lineage>
        <taxon>Bacteria</taxon>
        <taxon>Bacillati</taxon>
        <taxon>Actinomycetota</taxon>
        <taxon>Actinomycetes</taxon>
        <taxon>Geodermatophilales</taxon>
        <taxon>Geodermatophilaceae</taxon>
        <taxon>Geodermatophilus</taxon>
    </lineage>
</organism>
<accession>A0A1I0CXZ4</accession>
<gene>
    <name evidence="1" type="ORF">SAMN04488546_1825</name>
</gene>
<reference evidence="2" key="1">
    <citation type="submission" date="2016-10" db="EMBL/GenBank/DDBJ databases">
        <authorList>
            <person name="Varghese N."/>
            <person name="Submissions S."/>
        </authorList>
    </citation>
    <scope>NUCLEOTIDE SEQUENCE [LARGE SCALE GENOMIC DNA]</scope>
    <source>
        <strain evidence="2">DSM 44209</strain>
    </source>
</reference>
<keyword evidence="2" id="KW-1185">Reference proteome</keyword>
<proteinExistence type="predicted"/>
<dbReference type="RefSeq" id="WP_091442557.1">
    <property type="nucleotide sequence ID" value="NZ_FOIE01000003.1"/>
</dbReference>
<dbReference type="Proteomes" id="UP000198507">
    <property type="component" value="Unassembled WGS sequence"/>
</dbReference>
<sequence length="75" mass="8281">MRLWKLLGLAGLAGVAATGAVLARGERQRRVHTPEEVRARLRERHAALADVPEPGTTAELVSGRAHRVARLLRRR</sequence>